<evidence type="ECO:0000259" key="1">
    <source>
        <dbReference type="Pfam" id="PF00668"/>
    </source>
</evidence>
<name>C4ZGJ2_AGARV</name>
<protein>
    <submittedName>
        <fullName evidence="2">Non-ribosomal peptide synthetase, terminal component</fullName>
    </submittedName>
</protein>
<dbReference type="Proteomes" id="UP000001477">
    <property type="component" value="Chromosome"/>
</dbReference>
<dbReference type="KEGG" id="ere:EUBREC_1027"/>
<proteinExistence type="predicted"/>
<dbReference type="GO" id="GO:0044550">
    <property type="term" value="P:secondary metabolite biosynthetic process"/>
    <property type="evidence" value="ECO:0007669"/>
    <property type="project" value="TreeGrafter"/>
</dbReference>
<dbReference type="Pfam" id="PF00668">
    <property type="entry name" value="Condensation"/>
    <property type="match status" value="1"/>
</dbReference>
<dbReference type="PaxDb" id="515619-EUBREC_1027"/>
<organism evidence="2 3">
    <name type="scientific">Agathobacter rectalis (strain ATCC 33656 / DSM 3377 / JCM 17463 / KCTC 5835 / VPI 0990)</name>
    <name type="common">Eubacterium rectale</name>
    <dbReference type="NCBI Taxonomy" id="515619"/>
    <lineage>
        <taxon>Bacteria</taxon>
        <taxon>Bacillati</taxon>
        <taxon>Bacillota</taxon>
        <taxon>Clostridia</taxon>
        <taxon>Lachnospirales</taxon>
        <taxon>Lachnospiraceae</taxon>
        <taxon>Agathobacter</taxon>
    </lineage>
</organism>
<dbReference type="STRING" id="515619.EUBREC_1027"/>
<dbReference type="GO" id="GO:0043041">
    <property type="term" value="P:amino acid activation for nonribosomal peptide biosynthetic process"/>
    <property type="evidence" value="ECO:0007669"/>
    <property type="project" value="TreeGrafter"/>
</dbReference>
<dbReference type="GO" id="GO:0003824">
    <property type="term" value="F:catalytic activity"/>
    <property type="evidence" value="ECO:0007669"/>
    <property type="project" value="InterPro"/>
</dbReference>
<feature type="domain" description="Condensation" evidence="1">
    <location>
        <begin position="9"/>
        <end position="468"/>
    </location>
</feature>
<accession>C4ZGJ2</accession>
<dbReference type="EMBL" id="CP001107">
    <property type="protein sequence ID" value="ACR74789.1"/>
    <property type="molecule type" value="Genomic_DNA"/>
</dbReference>
<dbReference type="InterPro" id="IPR001242">
    <property type="entry name" value="Condensation_dom"/>
</dbReference>
<dbReference type="PANTHER" id="PTHR45527">
    <property type="entry name" value="NONRIBOSOMAL PEPTIDE SYNTHETASE"/>
    <property type="match status" value="1"/>
</dbReference>
<evidence type="ECO:0000313" key="2">
    <source>
        <dbReference type="EMBL" id="ACR74789.1"/>
    </source>
</evidence>
<dbReference type="Gene3D" id="3.30.559.10">
    <property type="entry name" value="Chloramphenicol acetyltransferase-like domain"/>
    <property type="match status" value="1"/>
</dbReference>
<reference evidence="2 3" key="1">
    <citation type="journal article" date="2009" name="Proc. Natl. Acad. Sci. U.S.A.">
        <title>Characterizing a model human gut microbiota composed of members of its two dominant bacterial phyla.</title>
        <authorList>
            <person name="Mahowald M.A."/>
            <person name="Rey F.E."/>
            <person name="Seedorf H."/>
            <person name="Turnbaugh P.J."/>
            <person name="Fulton R.S."/>
            <person name="Wollam A."/>
            <person name="Shah N."/>
            <person name="Wang C."/>
            <person name="Magrini V."/>
            <person name="Wilson R.K."/>
            <person name="Cantarel B.L."/>
            <person name="Coutinho P.M."/>
            <person name="Henrissat B."/>
            <person name="Crock L.W."/>
            <person name="Russell A."/>
            <person name="Verberkmoes N.C."/>
            <person name="Hettich R.L."/>
            <person name="Gordon J.I."/>
        </authorList>
    </citation>
    <scope>NUCLEOTIDE SEQUENCE [LARGE SCALE GENOMIC DNA]</scope>
    <source>
        <strain evidence="3">ATCC 33656 / DSM 3377 / JCM 17463 / KCTC 5835 / LMG 30912 / VPI 0990</strain>
    </source>
</reference>
<evidence type="ECO:0000313" key="3">
    <source>
        <dbReference type="Proteomes" id="UP000001477"/>
    </source>
</evidence>
<dbReference type="PANTHER" id="PTHR45527:SF1">
    <property type="entry name" value="FATTY ACID SYNTHASE"/>
    <property type="match status" value="1"/>
</dbReference>
<dbReference type="Gene3D" id="3.30.559.30">
    <property type="entry name" value="Nonribosomal peptide synthetase, condensation domain"/>
    <property type="match status" value="1"/>
</dbReference>
<gene>
    <name evidence="2" type="ordered locus">EUBREC_1027</name>
</gene>
<dbReference type="GO" id="GO:0031177">
    <property type="term" value="F:phosphopantetheine binding"/>
    <property type="evidence" value="ECO:0007669"/>
    <property type="project" value="TreeGrafter"/>
</dbReference>
<dbReference type="SUPFAM" id="SSF52777">
    <property type="entry name" value="CoA-dependent acyltransferases"/>
    <property type="match status" value="2"/>
</dbReference>
<dbReference type="InterPro" id="IPR023213">
    <property type="entry name" value="CAT-like_dom_sf"/>
</dbReference>
<dbReference type="HOGENOM" id="CLU_046523_0_0_9"/>
<dbReference type="GO" id="GO:0005737">
    <property type="term" value="C:cytoplasm"/>
    <property type="evidence" value="ECO:0007669"/>
    <property type="project" value="TreeGrafter"/>
</dbReference>
<dbReference type="GO" id="GO:0008610">
    <property type="term" value="P:lipid biosynthetic process"/>
    <property type="evidence" value="ECO:0007669"/>
    <property type="project" value="UniProtKB-ARBA"/>
</dbReference>
<sequence length="472" mass="54942">MMKTRKGHNVYPITVAQKFHLYYAKYCPNMAVLNIGTSLTIGTELDWNVLRDSINYAYARNEAMRIRFTRDKDGECYQYIADVDEDFKERTVDFKDFTDVTMEEAENEMQGWTQVPFEFEDSPMTKIVMIKMPDGFNGVYFLGHHMVVDAQSLIAFLKDIIEIYCNAMYEGVPFPKDMCSYIEQLKKDLAYEAGSKAQLRDREFFEKLIRQSEPIYNGIDGTAKLDAARELMHDNKLRSAFNASDDVTSALDIFHLEAEPTKRLMDFCEKYHISLACLLLMGIRTFFQKENGFDDVSVNNAIARRATLKEKKSGGTRIHSFPFRTCFSKDVRFIDAVYTIRDKQNELFRHANYNPTEYFALRSKTYPQPKAGLTYEPMSLTYQPMTLKEKGLNDLGDIKYKTKWYPNGMTTQAMYLTVMHRPEDNGLDFSFEHQVKAVSRKQLEYMYYYLCKIMFKGAENPELTIGEIIKLV</sequence>
<dbReference type="AlphaFoldDB" id="C4ZGJ2"/>